<name>A0AC61PLC6_9FIRM</name>
<keyword evidence="2" id="KW-1185">Reference proteome</keyword>
<sequence>MADIKVCPECGSEEVIEGYLVSHGTVRFYETVPTSKIPRSSAVLACACSQCGTVFNLKLENPGFREKKKRKE</sequence>
<gene>
    <name evidence="1" type="ORF">SAMN06297397_1600</name>
</gene>
<protein>
    <submittedName>
        <fullName evidence="1">Uncharacterized protein</fullName>
    </submittedName>
</protein>
<reference evidence="1" key="1">
    <citation type="submission" date="2017-04" db="EMBL/GenBank/DDBJ databases">
        <authorList>
            <person name="Varghese N."/>
            <person name="Submissions S."/>
        </authorList>
    </citation>
    <scope>NUCLEOTIDE SEQUENCE</scope>
    <source>
        <strain evidence="1">WTE2008</strain>
    </source>
</reference>
<evidence type="ECO:0000313" key="1">
    <source>
        <dbReference type="EMBL" id="SMC59077.1"/>
    </source>
</evidence>
<organism evidence="1 2">
    <name type="scientific">Aristaeella lactis</name>
    <dbReference type="NCBI Taxonomy" id="3046383"/>
    <lineage>
        <taxon>Bacteria</taxon>
        <taxon>Bacillati</taxon>
        <taxon>Bacillota</taxon>
        <taxon>Clostridia</taxon>
        <taxon>Eubacteriales</taxon>
        <taxon>Aristaeellaceae</taxon>
        <taxon>Aristaeella</taxon>
    </lineage>
</organism>
<proteinExistence type="predicted"/>
<comment type="caution">
    <text evidence="1">The sequence shown here is derived from an EMBL/GenBank/DDBJ whole genome shotgun (WGS) entry which is preliminary data.</text>
</comment>
<evidence type="ECO:0000313" key="2">
    <source>
        <dbReference type="Proteomes" id="UP000192328"/>
    </source>
</evidence>
<dbReference type="EMBL" id="FWXZ01000002">
    <property type="protein sequence ID" value="SMC59077.1"/>
    <property type="molecule type" value="Genomic_DNA"/>
</dbReference>
<accession>A0AC61PLC6</accession>
<dbReference type="Proteomes" id="UP000192328">
    <property type="component" value="Unassembled WGS sequence"/>
</dbReference>